<sequence length="339" mass="38302">MSKAPLLQVENLKQYFPIKGGIFGRTINYVKAVDDISFHVNEGETVSIVGESGCGKSTTGRAILRLEEPTAGRVIFQGQDLLKLSKAEMRKKRKDLQIIFQDPFASLNPRQTVRQILEEALAIQNVVPRKQRRQRVIELLEMVGLNADQADRYPHEFSGGQRQRIGIARALSVEPKLVICDEAVSALDVSVQAQVLNLLKKLQREYNLTYLFISHDMGVVRHISDRIIVMYLGKIVEMGDKQSLFENPQHPYTRALLSAIPVADPRRKKERIILKGDVPSPIDPPQGCRFHTRCPFVMDRCKTEAPPMHKLGPQHEAACHLLEEGPVDYSQLLKEIKIS</sequence>
<dbReference type="GO" id="GO:0016887">
    <property type="term" value="F:ATP hydrolysis activity"/>
    <property type="evidence" value="ECO:0007669"/>
    <property type="project" value="InterPro"/>
</dbReference>
<dbReference type="PROSITE" id="PS00211">
    <property type="entry name" value="ABC_TRANSPORTER_1"/>
    <property type="match status" value="1"/>
</dbReference>
<evidence type="ECO:0000259" key="5">
    <source>
        <dbReference type="PROSITE" id="PS50893"/>
    </source>
</evidence>
<feature type="domain" description="ABC transporter" evidence="5">
    <location>
        <begin position="7"/>
        <end position="257"/>
    </location>
</feature>
<keyword evidence="3" id="KW-0547">Nucleotide-binding</keyword>
<dbReference type="InterPro" id="IPR003593">
    <property type="entry name" value="AAA+_ATPase"/>
</dbReference>
<reference evidence="7 9" key="2">
    <citation type="journal article" date="2020" name="Extremophiles">
        <title>Genomic analysis of Caldalkalibacillus thermarum TA2.A1 reveals aerobic alkaliphilic metabolism and evolutionary hallmarks linking alkaliphilic bacteria and plant life.</title>
        <authorList>
            <person name="de Jong S.I."/>
            <person name="van den Broek M.A."/>
            <person name="Merkel A.Y."/>
            <person name="de la Torre Cortes P."/>
            <person name="Kalamorz F."/>
            <person name="Cook G.M."/>
            <person name="van Loosdrecht M.C.M."/>
            <person name="McMillan D.G.G."/>
        </authorList>
    </citation>
    <scope>NUCLEOTIDE SEQUENCE [LARGE SCALE GENOMIC DNA]</scope>
    <source>
        <strain evidence="7 9">TA2.A1</strain>
    </source>
</reference>
<dbReference type="Proteomes" id="UP000825179">
    <property type="component" value="Chromosome"/>
</dbReference>
<dbReference type="Gene3D" id="3.40.50.300">
    <property type="entry name" value="P-loop containing nucleotide triphosphate hydrolases"/>
    <property type="match status" value="1"/>
</dbReference>
<comment type="similarity">
    <text evidence="1">Belongs to the ABC transporter superfamily.</text>
</comment>
<reference evidence="6 8" key="1">
    <citation type="journal article" date="2011" name="J. Bacteriol.">
        <title>Draft genome sequence of the thermoalkaliphilic Caldalkalibacillus thermarum strain TA2.A1.</title>
        <authorList>
            <person name="Kalamorz F."/>
            <person name="Keis S."/>
            <person name="McMillan D.G."/>
            <person name="Olsson K."/>
            <person name="Stanton J.A."/>
            <person name="Stockwell P."/>
            <person name="Black M.A."/>
            <person name="Klingeman D.M."/>
            <person name="Land M.L."/>
            <person name="Han C.S."/>
            <person name="Martin S.L."/>
            <person name="Becher S.A."/>
            <person name="Peddie C.J."/>
            <person name="Morgan H.W."/>
            <person name="Matthies D."/>
            <person name="Preiss L."/>
            <person name="Meier T."/>
            <person name="Brown S.D."/>
            <person name="Cook G.M."/>
        </authorList>
    </citation>
    <scope>NUCLEOTIDE SEQUENCE [LARGE SCALE GENOMIC DNA]</scope>
    <source>
        <strain evidence="6 8">TA2.A1</strain>
    </source>
</reference>
<dbReference type="FunFam" id="3.40.50.300:FF:000016">
    <property type="entry name" value="Oligopeptide ABC transporter ATP-binding component"/>
    <property type="match status" value="1"/>
</dbReference>
<evidence type="ECO:0000313" key="9">
    <source>
        <dbReference type="Proteomes" id="UP000825179"/>
    </source>
</evidence>
<dbReference type="PROSITE" id="PS50893">
    <property type="entry name" value="ABC_TRANSPORTER_2"/>
    <property type="match status" value="1"/>
</dbReference>
<name>F5L757_CALTT</name>
<dbReference type="InterPro" id="IPR027417">
    <property type="entry name" value="P-loop_NTPase"/>
</dbReference>
<dbReference type="SUPFAM" id="SSF52540">
    <property type="entry name" value="P-loop containing nucleoside triphosphate hydrolases"/>
    <property type="match status" value="1"/>
</dbReference>
<reference evidence="7" key="3">
    <citation type="submission" date="2021-08" db="EMBL/GenBank/DDBJ databases">
        <authorList>
            <person name="de Jong S."/>
            <person name="van den Broek M."/>
            <person name="Merkel A."/>
            <person name="de la Torre Cortes P."/>
            <person name="Kalamorz F."/>
            <person name="Cook G."/>
            <person name="van Loosdrecht M."/>
            <person name="McMillan D."/>
        </authorList>
    </citation>
    <scope>NUCLEOTIDE SEQUENCE</scope>
    <source>
        <strain evidence="7">TA2.A1</strain>
    </source>
</reference>
<dbReference type="GO" id="GO:0055085">
    <property type="term" value="P:transmembrane transport"/>
    <property type="evidence" value="ECO:0007669"/>
    <property type="project" value="UniProtKB-ARBA"/>
</dbReference>
<keyword evidence="2" id="KW-0813">Transport</keyword>
<dbReference type="Pfam" id="PF08352">
    <property type="entry name" value="oligo_HPY"/>
    <property type="match status" value="1"/>
</dbReference>
<dbReference type="Pfam" id="PF00005">
    <property type="entry name" value="ABC_tran"/>
    <property type="match status" value="1"/>
</dbReference>
<evidence type="ECO:0000313" key="8">
    <source>
        <dbReference type="Proteomes" id="UP000010716"/>
    </source>
</evidence>
<dbReference type="SMART" id="SM00382">
    <property type="entry name" value="AAA"/>
    <property type="match status" value="1"/>
</dbReference>
<evidence type="ECO:0000256" key="1">
    <source>
        <dbReference type="ARBA" id="ARBA00005417"/>
    </source>
</evidence>
<gene>
    <name evidence="6" type="ORF">CathTA2_1657</name>
    <name evidence="7" type="ORF">HUR95_06325</name>
</gene>
<dbReference type="KEGG" id="cthu:HUR95_06325"/>
<dbReference type="OrthoDB" id="9802264at2"/>
<evidence type="ECO:0000313" key="6">
    <source>
        <dbReference type="EMBL" id="EGL82833.1"/>
    </source>
</evidence>
<proteinExistence type="inferred from homology"/>
<dbReference type="RefSeq" id="WP_007504700.1">
    <property type="nucleotide sequence ID" value="NZ_AFCE01000137.1"/>
</dbReference>
<dbReference type="NCBIfam" id="TIGR01727">
    <property type="entry name" value="oligo_HPY"/>
    <property type="match status" value="1"/>
</dbReference>
<dbReference type="eggNOG" id="COG4608">
    <property type="taxonomic scope" value="Bacteria"/>
</dbReference>
<dbReference type="InterPro" id="IPR013563">
    <property type="entry name" value="Oligopep_ABC_C"/>
</dbReference>
<dbReference type="Proteomes" id="UP000010716">
    <property type="component" value="Unassembled WGS sequence"/>
</dbReference>
<keyword evidence="4 7" id="KW-0067">ATP-binding</keyword>
<evidence type="ECO:0000256" key="2">
    <source>
        <dbReference type="ARBA" id="ARBA00022448"/>
    </source>
</evidence>
<accession>F5L757</accession>
<dbReference type="EMBL" id="AFCE01000137">
    <property type="protein sequence ID" value="EGL82833.1"/>
    <property type="molecule type" value="Genomic_DNA"/>
</dbReference>
<keyword evidence="9" id="KW-1185">Reference proteome</keyword>
<dbReference type="NCBIfam" id="NF008453">
    <property type="entry name" value="PRK11308.1"/>
    <property type="match status" value="1"/>
</dbReference>
<protein>
    <submittedName>
        <fullName evidence="7">Dipeptide ABC transporter ATP-binding protein</fullName>
    </submittedName>
    <submittedName>
        <fullName evidence="6">Oligopeptide/dipeptide ABC transporter, ATPase subunit</fullName>
    </submittedName>
</protein>
<dbReference type="AlphaFoldDB" id="F5L757"/>
<evidence type="ECO:0000256" key="4">
    <source>
        <dbReference type="ARBA" id="ARBA00022840"/>
    </source>
</evidence>
<dbReference type="GO" id="GO:0015833">
    <property type="term" value="P:peptide transport"/>
    <property type="evidence" value="ECO:0007669"/>
    <property type="project" value="InterPro"/>
</dbReference>
<dbReference type="InterPro" id="IPR003439">
    <property type="entry name" value="ABC_transporter-like_ATP-bd"/>
</dbReference>
<dbReference type="CDD" id="cd03257">
    <property type="entry name" value="ABC_NikE_OppD_transporters"/>
    <property type="match status" value="1"/>
</dbReference>
<dbReference type="EMBL" id="CP082237">
    <property type="protein sequence ID" value="QZT34863.1"/>
    <property type="molecule type" value="Genomic_DNA"/>
</dbReference>
<dbReference type="InterPro" id="IPR050319">
    <property type="entry name" value="ABC_transp_ATP-bind"/>
</dbReference>
<evidence type="ECO:0000313" key="7">
    <source>
        <dbReference type="EMBL" id="QZT34863.1"/>
    </source>
</evidence>
<organism evidence="6 8">
    <name type="scientific">Caldalkalibacillus thermarum (strain TA2.A1)</name>
    <dbReference type="NCBI Taxonomy" id="986075"/>
    <lineage>
        <taxon>Bacteria</taxon>
        <taxon>Bacillati</taxon>
        <taxon>Bacillota</taxon>
        <taxon>Bacilli</taxon>
        <taxon>Bacillales</taxon>
        <taxon>Bacillaceae</taxon>
        <taxon>Caldalkalibacillus</taxon>
    </lineage>
</organism>
<dbReference type="InterPro" id="IPR017871">
    <property type="entry name" value="ABC_transporter-like_CS"/>
</dbReference>
<dbReference type="GO" id="GO:0005524">
    <property type="term" value="F:ATP binding"/>
    <property type="evidence" value="ECO:0007669"/>
    <property type="project" value="UniProtKB-KW"/>
</dbReference>
<dbReference type="PANTHER" id="PTHR43776">
    <property type="entry name" value="TRANSPORT ATP-BINDING PROTEIN"/>
    <property type="match status" value="1"/>
</dbReference>
<evidence type="ECO:0000256" key="3">
    <source>
        <dbReference type="ARBA" id="ARBA00022741"/>
    </source>
</evidence>